<dbReference type="Pfam" id="PF00010">
    <property type="entry name" value="HLH"/>
    <property type="match status" value="1"/>
</dbReference>
<dbReference type="CDD" id="cd11399">
    <property type="entry name" value="bHLHzip_scHMS1_like"/>
    <property type="match status" value="1"/>
</dbReference>
<feature type="compositionally biased region" description="Acidic residues" evidence="2">
    <location>
        <begin position="316"/>
        <end position="325"/>
    </location>
</feature>
<feature type="compositionally biased region" description="Basic and acidic residues" evidence="2">
    <location>
        <begin position="1"/>
        <end position="16"/>
    </location>
</feature>
<dbReference type="PANTHER" id="PTHR47336:SF2">
    <property type="entry name" value="TRANSCRIPTION FACTOR HMS1-RELATED"/>
    <property type="match status" value="1"/>
</dbReference>
<feature type="region of interest" description="Disordered" evidence="2">
    <location>
        <begin position="996"/>
        <end position="1015"/>
    </location>
</feature>
<dbReference type="OrthoDB" id="2133190at2759"/>
<dbReference type="AlphaFoldDB" id="A0A6A5QSX1"/>
<accession>A0A6A5QSX1</accession>
<dbReference type="SMART" id="SM00353">
    <property type="entry name" value="HLH"/>
    <property type="match status" value="1"/>
</dbReference>
<evidence type="ECO:0000313" key="5">
    <source>
        <dbReference type="Proteomes" id="UP000800096"/>
    </source>
</evidence>
<feature type="region of interest" description="Disordered" evidence="2">
    <location>
        <begin position="211"/>
        <end position="283"/>
    </location>
</feature>
<dbReference type="PANTHER" id="PTHR47336">
    <property type="entry name" value="TRANSCRIPTION FACTOR HMS1-RELATED"/>
    <property type="match status" value="1"/>
</dbReference>
<evidence type="ECO:0000256" key="2">
    <source>
        <dbReference type="SAM" id="MobiDB-lite"/>
    </source>
</evidence>
<reference evidence="4" key="1">
    <citation type="journal article" date="2020" name="Stud. Mycol.">
        <title>101 Dothideomycetes genomes: a test case for predicting lifestyles and emergence of pathogens.</title>
        <authorList>
            <person name="Haridas S."/>
            <person name="Albert R."/>
            <person name="Binder M."/>
            <person name="Bloem J."/>
            <person name="Labutti K."/>
            <person name="Salamov A."/>
            <person name="Andreopoulos B."/>
            <person name="Baker S."/>
            <person name="Barry K."/>
            <person name="Bills G."/>
            <person name="Bluhm B."/>
            <person name="Cannon C."/>
            <person name="Castanera R."/>
            <person name="Culley D."/>
            <person name="Daum C."/>
            <person name="Ezra D."/>
            <person name="Gonzalez J."/>
            <person name="Henrissat B."/>
            <person name="Kuo A."/>
            <person name="Liang C."/>
            <person name="Lipzen A."/>
            <person name="Lutzoni F."/>
            <person name="Magnuson J."/>
            <person name="Mondo S."/>
            <person name="Nolan M."/>
            <person name="Ohm R."/>
            <person name="Pangilinan J."/>
            <person name="Park H.-J."/>
            <person name="Ramirez L."/>
            <person name="Alfaro M."/>
            <person name="Sun H."/>
            <person name="Tritt A."/>
            <person name="Yoshinaga Y."/>
            <person name="Zwiers L.-H."/>
            <person name="Turgeon B."/>
            <person name="Goodwin S."/>
            <person name="Spatafora J."/>
            <person name="Crous P."/>
            <person name="Grigoriev I."/>
        </authorList>
    </citation>
    <scope>NUCLEOTIDE SEQUENCE</scope>
    <source>
        <strain evidence="4">HMLAC05119</strain>
    </source>
</reference>
<evidence type="ECO:0000256" key="1">
    <source>
        <dbReference type="SAM" id="Coils"/>
    </source>
</evidence>
<name>A0A6A5QSX1_AMPQU</name>
<keyword evidence="5" id="KW-1185">Reference proteome</keyword>
<dbReference type="Gene3D" id="4.10.280.10">
    <property type="entry name" value="Helix-loop-helix DNA-binding domain"/>
    <property type="match status" value="1"/>
</dbReference>
<dbReference type="InterPro" id="IPR052099">
    <property type="entry name" value="Regulatory_TF_Diverse"/>
</dbReference>
<gene>
    <name evidence="4" type="ORF">BDU57DRAFT_444338</name>
</gene>
<sequence length="1015" mass="109795">MAAHHASPDDGLDRPVQHSSDQQLTVSQLQLGPYCAGDFWTEPAEEAAKVSSQPSPEQPSKMEDPTLSSNSPFNTMRGPWLTTAGDDLTLPAPAADLANWSEWMQYQPPASASHVAQNVDSEPVSAPRPTVFHGPARHQSPSFARPQRQHNQPQSLPADAIPIPAPMYSQAGGIPFTFGQGMDAAPAFDFGGHTLSSPADADVQQQHGFYSPSMWPQQQHQTLHHSPNSLNNGRASSSSSHSSPEPVANAKKRKSVDDDDDDLDSAPTGKRGKGQPPKKTAHNMIEKRYRTNLNDKIAALRDSVPSLRVMSRPNGTEEDDDPEDLEGLTPAHKLNKATVLSKATEYIRHLEKRNKRLLDDVTTLKTRLESYEKMAISGPMALHGPVGTPDSSRYQEDSFMQSHGLSMGGPPRGMIPVPENIAALQRGLPPQQHYAPAYPPYAGGARQPATGPPMVNGRRTSAMMGKLMVGSLAGLMVLEGLVEREQSQEEPSGRGLFALPINFASILAPRVSLGVSTVQLPLAKLLLIFGAFFYLIAPLLDFKPKQKRKPAPAALLSPAPSLASPVEVRRKAWLTAIQTVWVPQHNFILEVAALGLKILKLSTRKIIGWPGYVYLTGITKEQEAARIKSWEIALDAQLTGGDAEISKSRLVLTLMASGTLPDTPARLMLKALHIRVLLWEIANAGHGSWWMLDSLSAKLARRYWNMARSEHRIALNLASKQDSDAQPLPDHLATLIGRECDDVLVPAIMQRAYNLAWNRPSAEKTIIDSSMDGVVEDSAICSPLDALAAWYSSFVLAKTLASTLAVKSSAPVESVISEFDLALQSAPPNSQAQLRALVAQAVVLDDGRDARIIAAMDALPASSSSLTSGLMNPVDNAPVSVDVRKALTLAKCLSLVASPSPDARRRAIYVVNNTYLPEITTTLLSFFAAHKVLSQFMQDPQLQADSGAGLERIAKSLRMWVGHETGKRSGLSNKVRGRIVASCLKASTALVGLKEKDDAGDYDDGYVSASVKEDD</sequence>
<dbReference type="PROSITE" id="PS50888">
    <property type="entry name" value="BHLH"/>
    <property type="match status" value="1"/>
</dbReference>
<dbReference type="Pfam" id="PF09427">
    <property type="entry name" value="DUF2014"/>
    <property type="match status" value="1"/>
</dbReference>
<dbReference type="SUPFAM" id="SSF47459">
    <property type="entry name" value="HLH, helix-loop-helix DNA-binding domain"/>
    <property type="match status" value="1"/>
</dbReference>
<proteinExistence type="predicted"/>
<feature type="region of interest" description="Disordered" evidence="2">
    <location>
        <begin position="37"/>
        <end position="82"/>
    </location>
</feature>
<keyword evidence="1" id="KW-0175">Coiled coil</keyword>
<organism evidence="4 5">
    <name type="scientific">Ampelomyces quisqualis</name>
    <name type="common">Powdery mildew agent</name>
    <dbReference type="NCBI Taxonomy" id="50730"/>
    <lineage>
        <taxon>Eukaryota</taxon>
        <taxon>Fungi</taxon>
        <taxon>Dikarya</taxon>
        <taxon>Ascomycota</taxon>
        <taxon>Pezizomycotina</taxon>
        <taxon>Dothideomycetes</taxon>
        <taxon>Pleosporomycetidae</taxon>
        <taxon>Pleosporales</taxon>
        <taxon>Pleosporineae</taxon>
        <taxon>Phaeosphaeriaceae</taxon>
        <taxon>Ampelomyces</taxon>
    </lineage>
</organism>
<dbReference type="GO" id="GO:0046983">
    <property type="term" value="F:protein dimerization activity"/>
    <property type="evidence" value="ECO:0007669"/>
    <property type="project" value="InterPro"/>
</dbReference>
<feature type="coiled-coil region" evidence="1">
    <location>
        <begin position="340"/>
        <end position="374"/>
    </location>
</feature>
<dbReference type="InterPro" id="IPR011598">
    <property type="entry name" value="bHLH_dom"/>
</dbReference>
<dbReference type="InterPro" id="IPR019006">
    <property type="entry name" value="Sre1_C"/>
</dbReference>
<feature type="compositionally biased region" description="Polar residues" evidence="2">
    <location>
        <begin position="109"/>
        <end position="120"/>
    </location>
</feature>
<dbReference type="Proteomes" id="UP000800096">
    <property type="component" value="Unassembled WGS sequence"/>
</dbReference>
<evidence type="ECO:0000259" key="3">
    <source>
        <dbReference type="PROSITE" id="PS50888"/>
    </source>
</evidence>
<dbReference type="InterPro" id="IPR036638">
    <property type="entry name" value="HLH_DNA-bd_sf"/>
</dbReference>
<dbReference type="EMBL" id="ML979134">
    <property type="protein sequence ID" value="KAF1918502.1"/>
    <property type="molecule type" value="Genomic_DNA"/>
</dbReference>
<feature type="region of interest" description="Disordered" evidence="2">
    <location>
        <begin position="109"/>
        <end position="164"/>
    </location>
</feature>
<dbReference type="GO" id="GO:0032933">
    <property type="term" value="P:SREBP signaling pathway"/>
    <property type="evidence" value="ECO:0007669"/>
    <property type="project" value="InterPro"/>
</dbReference>
<evidence type="ECO:0000313" key="4">
    <source>
        <dbReference type="EMBL" id="KAF1918502.1"/>
    </source>
</evidence>
<feature type="compositionally biased region" description="Polar residues" evidence="2">
    <location>
        <begin position="211"/>
        <end position="235"/>
    </location>
</feature>
<dbReference type="GO" id="GO:0045944">
    <property type="term" value="P:positive regulation of transcription by RNA polymerase II"/>
    <property type="evidence" value="ECO:0007669"/>
    <property type="project" value="InterPro"/>
</dbReference>
<feature type="domain" description="BHLH" evidence="3">
    <location>
        <begin position="277"/>
        <end position="350"/>
    </location>
</feature>
<feature type="region of interest" description="Disordered" evidence="2">
    <location>
        <begin position="1"/>
        <end position="25"/>
    </location>
</feature>
<feature type="region of interest" description="Disordered" evidence="2">
    <location>
        <begin position="304"/>
        <end position="325"/>
    </location>
</feature>
<protein>
    <submittedName>
        <fullName evidence="4">Sterol regulatory element binding protein-like protein Sre1</fullName>
    </submittedName>
</protein>